<dbReference type="Pfam" id="PF17390">
    <property type="entry name" value="Bac_rhamnosid_C"/>
    <property type="match status" value="1"/>
</dbReference>
<dbReference type="PANTHER" id="PTHR33307">
    <property type="entry name" value="ALPHA-RHAMNOSIDASE (EUROFUNG)"/>
    <property type="match status" value="1"/>
</dbReference>
<dbReference type="OrthoDB" id="9766741at2"/>
<evidence type="ECO:0000259" key="7">
    <source>
        <dbReference type="Pfam" id="PF17390"/>
    </source>
</evidence>
<dbReference type="Proteomes" id="UP000291485">
    <property type="component" value="Unassembled WGS sequence"/>
</dbReference>
<dbReference type="Gene3D" id="2.60.420.10">
    <property type="entry name" value="Maltose phosphorylase, domain 3"/>
    <property type="match status" value="1"/>
</dbReference>
<dbReference type="InterPro" id="IPR035396">
    <property type="entry name" value="Bac_rhamnosid6H"/>
</dbReference>
<evidence type="ECO:0000256" key="3">
    <source>
        <dbReference type="ARBA" id="ARBA00022801"/>
    </source>
</evidence>
<feature type="domain" description="Alpha-L-rhamnosidase C-terminal" evidence="7">
    <location>
        <begin position="813"/>
        <end position="888"/>
    </location>
</feature>
<dbReference type="InterPro" id="IPR008928">
    <property type="entry name" value="6-hairpin_glycosidase_sf"/>
</dbReference>
<feature type="domain" description="Bacterial alpha-L-rhamnosidase N-terminal" evidence="5">
    <location>
        <begin position="183"/>
        <end position="352"/>
    </location>
</feature>
<comment type="catalytic activity">
    <reaction evidence="1">
        <text>Hydrolysis of terminal non-reducing alpha-L-rhamnose residues in alpha-L-rhamnosides.</text>
        <dbReference type="EC" id="3.2.1.40"/>
    </reaction>
</comment>
<keyword evidence="9" id="KW-1185">Reference proteome</keyword>
<dbReference type="InterPro" id="IPR016007">
    <property type="entry name" value="Alpha_rhamnosid"/>
</dbReference>
<feature type="domain" description="Alpha-L-rhamnosidase six-hairpin glycosidase" evidence="6">
    <location>
        <begin position="473"/>
        <end position="811"/>
    </location>
</feature>
<dbReference type="EC" id="3.2.1.40" evidence="2"/>
<dbReference type="InterPro" id="IPR012341">
    <property type="entry name" value="6hp_glycosidase-like_sf"/>
</dbReference>
<evidence type="ECO:0000259" key="4">
    <source>
        <dbReference type="Pfam" id="PF05592"/>
    </source>
</evidence>
<dbReference type="RefSeq" id="WP_131556678.1">
    <property type="nucleotide sequence ID" value="NZ_SJSN01000002.1"/>
</dbReference>
<dbReference type="Pfam" id="PF08531">
    <property type="entry name" value="Bac_rhamnosid_N"/>
    <property type="match status" value="1"/>
</dbReference>
<dbReference type="PANTHER" id="PTHR33307:SF11">
    <property type="entry name" value="ALPHA-L-RHAMNOSIDASE"/>
    <property type="match status" value="1"/>
</dbReference>
<accession>A0A4R0P908</accession>
<evidence type="ECO:0000313" key="9">
    <source>
        <dbReference type="Proteomes" id="UP000291485"/>
    </source>
</evidence>
<reference evidence="8 9" key="1">
    <citation type="submission" date="2019-02" db="EMBL/GenBank/DDBJ databases">
        <title>Pedobacter sp. RP-3-11 sp. nov., isolated from Arctic soil.</title>
        <authorList>
            <person name="Dahal R.H."/>
        </authorList>
    </citation>
    <scope>NUCLEOTIDE SEQUENCE [LARGE SCALE GENOMIC DNA]</scope>
    <source>
        <strain evidence="8 9">RP-3-11</strain>
    </source>
</reference>
<dbReference type="AlphaFoldDB" id="A0A4R0P908"/>
<dbReference type="GO" id="GO:0005975">
    <property type="term" value="P:carbohydrate metabolic process"/>
    <property type="evidence" value="ECO:0007669"/>
    <property type="project" value="InterPro"/>
</dbReference>
<evidence type="ECO:0000313" key="8">
    <source>
        <dbReference type="EMBL" id="TCD12200.1"/>
    </source>
</evidence>
<evidence type="ECO:0000259" key="6">
    <source>
        <dbReference type="Pfam" id="PF17389"/>
    </source>
</evidence>
<feature type="domain" description="Alpha-L-rhamnosidase concanavalin-like" evidence="4">
    <location>
        <begin position="363"/>
        <end position="456"/>
    </location>
</feature>
<dbReference type="Pfam" id="PF05592">
    <property type="entry name" value="Bac_rhamnosid"/>
    <property type="match status" value="1"/>
</dbReference>
<evidence type="ECO:0000256" key="1">
    <source>
        <dbReference type="ARBA" id="ARBA00001445"/>
    </source>
</evidence>
<dbReference type="EMBL" id="SJSN01000002">
    <property type="protein sequence ID" value="TCD12200.1"/>
    <property type="molecule type" value="Genomic_DNA"/>
</dbReference>
<evidence type="ECO:0000259" key="5">
    <source>
        <dbReference type="Pfam" id="PF08531"/>
    </source>
</evidence>
<organism evidence="8 9">
    <name type="scientific">Pedobacter frigidisoli</name>
    <dbReference type="NCBI Taxonomy" id="2530455"/>
    <lineage>
        <taxon>Bacteria</taxon>
        <taxon>Pseudomonadati</taxon>
        <taxon>Bacteroidota</taxon>
        <taxon>Sphingobacteriia</taxon>
        <taxon>Sphingobacteriales</taxon>
        <taxon>Sphingobacteriaceae</taxon>
        <taxon>Pedobacter</taxon>
    </lineage>
</organism>
<sequence>MGKLLIFFWLFLFSLPLFAQDIKVARLSCAYRNNPIGIDFVSPSLSWKLQSVKHNVMQTAYQVLISGSLANLNKNIGDVWDTKKVNSGQSIQIKYKGTKLLSTKTYYWKVCVWDNFGNKSAWSNTAFWQMGLLGTEDWKGAKWIAFERLADSNVNVLPTDGKKDKYNANDILPMFRKDFSVTKTIKKATAFISGLGHFEMTLNGEKVGDDFLAPGWTKYDKEALYVTYNITKQLKKGNNAIGVMLGNGFYYVPPVKERYRKLKVAYGYPKMICRVLVEYSDGTSANIISNESWKTAPSPITFSSIYGGEDYNANLEQKGWNSSGFDDKNWKSALLVNGPKLNAQKEEPVKVFEYTSALKTNPVPNGEWVYDMRQNSSAIIELKVRGKKGDTIRITPAELIKEDGSVTQKNIGGPSYFTYILKGDGIETWRPQFFYTGFRYLQVKGANPYWTEHDINKTIVLSLRAYHVRNAAEQVGEFSTSNDLFNKTFKLIDWSIKSNMVSVFTDCPHREKLGWLEELHLMGSSVRYNYDVAPLFKKALQDMKNSQLPNGLIPEIAPEYVKFEWGGDMFRDSPEWGSSGILLPWYLYQWYGDKQAMVDYYPMMQRYINYLATKADNHILSQGLGDWYDLGPKPPGVSQLTPMGVTGTAIYYYDLQVLEKMATFLGKKADAIAYQKLAIEVKKSFNNKFFDSKTKQYATGSQAANAMAVYMGLVEDKDKSAVIDNLVKDIRDRKNSLTAGDIGYRYVLRVLEDAGKSDVIFDMNSRSDVPGYGMQIAKGATALTESWAALPTVSNNHFMLGHLMEWLYSGVGGIRQAENSIAFNHIKIEPEVVGDLTSANVSYDSPYGKISSAWKKTDKEFTLEVNVPVNTKTTVYFPALPETVIAEEYNSTFTNAGIENGKTKISIGSGHYKFNLKYK</sequence>
<dbReference type="InterPro" id="IPR013737">
    <property type="entry name" value="Bac_rhamnosid_N"/>
</dbReference>
<dbReference type="Pfam" id="PF25788">
    <property type="entry name" value="Ig_Rha78A_N"/>
    <property type="match status" value="1"/>
</dbReference>
<dbReference type="Gene3D" id="1.50.10.10">
    <property type="match status" value="1"/>
</dbReference>
<dbReference type="PIRSF" id="PIRSF010631">
    <property type="entry name" value="A-rhamnsds"/>
    <property type="match status" value="1"/>
</dbReference>
<comment type="caution">
    <text evidence="8">The sequence shown here is derived from an EMBL/GenBank/DDBJ whole genome shotgun (WGS) entry which is preliminary data.</text>
</comment>
<dbReference type="InterPro" id="IPR008902">
    <property type="entry name" value="Rhamnosid_concanavalin"/>
</dbReference>
<gene>
    <name evidence="8" type="ORF">EZ449_04100</name>
</gene>
<dbReference type="InterPro" id="IPR013783">
    <property type="entry name" value="Ig-like_fold"/>
</dbReference>
<dbReference type="SUPFAM" id="SSF48208">
    <property type="entry name" value="Six-hairpin glycosidases"/>
    <property type="match status" value="1"/>
</dbReference>
<dbReference type="Gene3D" id="2.60.40.10">
    <property type="entry name" value="Immunoglobulins"/>
    <property type="match status" value="1"/>
</dbReference>
<dbReference type="InterPro" id="IPR035398">
    <property type="entry name" value="Bac_rhamnosid_C"/>
</dbReference>
<evidence type="ECO:0000256" key="2">
    <source>
        <dbReference type="ARBA" id="ARBA00012652"/>
    </source>
</evidence>
<dbReference type="Gene3D" id="2.60.120.260">
    <property type="entry name" value="Galactose-binding domain-like"/>
    <property type="match status" value="2"/>
</dbReference>
<name>A0A4R0P908_9SPHI</name>
<protein>
    <recommendedName>
        <fullName evidence="2">alpha-L-rhamnosidase</fullName>
        <ecNumber evidence="2">3.2.1.40</ecNumber>
    </recommendedName>
</protein>
<keyword evidence="3" id="KW-0378">Hydrolase</keyword>
<proteinExistence type="predicted"/>
<dbReference type="Pfam" id="PF17389">
    <property type="entry name" value="Bac_rhamnosid6H"/>
    <property type="match status" value="1"/>
</dbReference>
<dbReference type="GO" id="GO:0030596">
    <property type="term" value="F:alpha-L-rhamnosidase activity"/>
    <property type="evidence" value="ECO:0007669"/>
    <property type="project" value="UniProtKB-EC"/>
</dbReference>